<sequence>MVRANIVATLLVYPKYLKILLTPFDSVLARFPENYRKFVITYGSLHFRKKTRTQTRQHRVVRNTRERILDARIHNKNAILLYPWAGVP</sequence>
<dbReference type="EMBL" id="GGFJ01013046">
    <property type="protein sequence ID" value="MBW62187.1"/>
    <property type="molecule type" value="Transcribed_RNA"/>
</dbReference>
<protein>
    <submittedName>
        <fullName evidence="1">Putative secreted protein</fullName>
    </submittedName>
</protein>
<organism evidence="1">
    <name type="scientific">Anopheles marajoara</name>
    <dbReference type="NCBI Taxonomy" id="58244"/>
    <lineage>
        <taxon>Eukaryota</taxon>
        <taxon>Metazoa</taxon>
        <taxon>Ecdysozoa</taxon>
        <taxon>Arthropoda</taxon>
        <taxon>Hexapoda</taxon>
        <taxon>Insecta</taxon>
        <taxon>Pterygota</taxon>
        <taxon>Neoptera</taxon>
        <taxon>Endopterygota</taxon>
        <taxon>Diptera</taxon>
        <taxon>Nematocera</taxon>
        <taxon>Culicoidea</taxon>
        <taxon>Culicidae</taxon>
        <taxon>Anophelinae</taxon>
        <taxon>Anopheles</taxon>
    </lineage>
</organism>
<name>A0A2M4CA40_9DIPT</name>
<proteinExistence type="predicted"/>
<evidence type="ECO:0000313" key="1">
    <source>
        <dbReference type="EMBL" id="MBW62187.1"/>
    </source>
</evidence>
<dbReference type="AlphaFoldDB" id="A0A2M4CA40"/>
<accession>A0A2M4CA40</accession>
<reference evidence="1" key="1">
    <citation type="submission" date="2018-01" db="EMBL/GenBank/DDBJ databases">
        <title>An insight into the sialome of Amazonian anophelines.</title>
        <authorList>
            <person name="Ribeiro J.M."/>
            <person name="Scarpassa V."/>
            <person name="Calvo E."/>
        </authorList>
    </citation>
    <scope>NUCLEOTIDE SEQUENCE</scope>
    <source>
        <tissue evidence="1">Salivary glands</tissue>
    </source>
</reference>